<proteinExistence type="predicted"/>
<reference evidence="2 3" key="1">
    <citation type="submission" date="2019-09" db="EMBL/GenBank/DDBJ databases">
        <title>Mumia zhuanghuii sp. nov. isolated from the intestinal contents of plateau pika (Ochotona curzoniae) in the Qinghai-Tibet plateau of China.</title>
        <authorList>
            <person name="Tian Z."/>
        </authorList>
    </citation>
    <scope>NUCLEOTIDE SEQUENCE [LARGE SCALE GENOMIC DNA]</scope>
    <source>
        <strain evidence="3">350</strain>
    </source>
</reference>
<accession>A0A5Q6RJV4</accession>
<feature type="region of interest" description="Disordered" evidence="1">
    <location>
        <begin position="185"/>
        <end position="207"/>
    </location>
</feature>
<evidence type="ECO:0000256" key="1">
    <source>
        <dbReference type="SAM" id="MobiDB-lite"/>
    </source>
</evidence>
<evidence type="ECO:0000313" key="3">
    <source>
        <dbReference type="Proteomes" id="UP000307768"/>
    </source>
</evidence>
<sequence length="300" mass="33710">MSESTIPWYALFGLMTVGRGPLPTLRGVVRVVSFDPEDDEEPVETLTRVWVDGERVRRESLDGQLESIDGEEDQWVWDVPDQPPVCDPHSRSGFVEDGGLLSRRDQEIWDDEEDERPIEPIRSTTCLGRAAWDVRWENQPKRRMLIDDETGLVLHQSGLAAFIPVAEWVELTVGEALDDSLFAWEGSTRPGDDDPHDHSSWEDYQPMSRSGSLRQHVFERLQVLAALDTALTRWDEVTALGAASANASAFVHGLRSLLGVDEMGARAVTDLQLRRLSVRERTAIADEVADLRRELADLDG</sequence>
<dbReference type="RefSeq" id="WP_149771556.1">
    <property type="nucleotide sequence ID" value="NZ_VDFQ02000007.1"/>
</dbReference>
<gene>
    <name evidence="2" type="ORF">FE697_020790</name>
</gene>
<dbReference type="Gene3D" id="1.10.268.10">
    <property type="entry name" value="Topoisomerase, domain 3"/>
    <property type="match status" value="1"/>
</dbReference>
<dbReference type="GO" id="GO:0003677">
    <property type="term" value="F:DNA binding"/>
    <property type="evidence" value="ECO:0007669"/>
    <property type="project" value="InterPro"/>
</dbReference>
<dbReference type="InterPro" id="IPR013757">
    <property type="entry name" value="Topo_IIA_A_a_sf"/>
</dbReference>
<dbReference type="AlphaFoldDB" id="A0A5Q6RJV4"/>
<organism evidence="2 3">
    <name type="scientific">Mumia zhuanghuii</name>
    <dbReference type="NCBI Taxonomy" id="2585211"/>
    <lineage>
        <taxon>Bacteria</taxon>
        <taxon>Bacillati</taxon>
        <taxon>Actinomycetota</taxon>
        <taxon>Actinomycetes</taxon>
        <taxon>Propionibacteriales</taxon>
        <taxon>Nocardioidaceae</taxon>
        <taxon>Mumia</taxon>
    </lineage>
</organism>
<name>A0A5Q6RJV4_9ACTN</name>
<dbReference type="Proteomes" id="UP000307768">
    <property type="component" value="Unassembled WGS sequence"/>
</dbReference>
<dbReference type="GO" id="GO:0005524">
    <property type="term" value="F:ATP binding"/>
    <property type="evidence" value="ECO:0007669"/>
    <property type="project" value="InterPro"/>
</dbReference>
<dbReference type="OrthoDB" id="3746479at2"/>
<dbReference type="EMBL" id="VDFQ02000007">
    <property type="protein sequence ID" value="KAA1418267.1"/>
    <property type="molecule type" value="Genomic_DNA"/>
</dbReference>
<evidence type="ECO:0008006" key="4">
    <source>
        <dbReference type="Google" id="ProtNLM"/>
    </source>
</evidence>
<comment type="caution">
    <text evidence="2">The sequence shown here is derived from an EMBL/GenBank/DDBJ whole genome shotgun (WGS) entry which is preliminary data.</text>
</comment>
<protein>
    <recommendedName>
        <fullName evidence="4">DNA topoisomerase (ATP-hydrolyzing)</fullName>
    </recommendedName>
</protein>
<evidence type="ECO:0000313" key="2">
    <source>
        <dbReference type="EMBL" id="KAA1418267.1"/>
    </source>
</evidence>
<dbReference type="GO" id="GO:0003918">
    <property type="term" value="F:DNA topoisomerase type II (double strand cut, ATP-hydrolyzing) activity"/>
    <property type="evidence" value="ECO:0007669"/>
    <property type="project" value="InterPro"/>
</dbReference>
<feature type="compositionally biased region" description="Basic and acidic residues" evidence="1">
    <location>
        <begin position="190"/>
        <end position="201"/>
    </location>
</feature>